<sequence length="777" mass="81712">MTGGQGAPHADHEAVIAVVGMGVVTPRADDPAALGRLLDGPEHVFGAPDRFAMAHFYSPDAEAQDRSYAPASGFITTFRPHPRLREELEDGAAPNREPTALWLRHALLSALDPVEVHPDDRFFAGFGYTADGSHTLEQALVLAGYRDRLAEATGTPSTDWQHRLARALPPVCGDPGDSLPHRVGLTAISGVLPPETELVMVDTACSSSLYAVDLGIKALLEDSCQIAVCGGSFAHGPRTHVLFSKIQGLSTTGEVRAFDRNATGVLFSDGAGVVVLKHLARARADGDRVLGIIDAVGLSCDGKGKAIYAPSETGQTAAIRRAHHRAGTEPETVRWVIAHATGTPAGDAVEAAALNSAAGSGPRALLTGNKTIVGHTGWTAGVVSLIQGLVGMEQGAVPAQRFVDEPIPEIKAGRYSVPTARTSLGPVPVRVAVSAFGFGGTNAHLLLTQASAATPEHRARPAPYDEDIVVVGWSADLPGRPNRDRVTAWLQGQGPPPTADFADGYPLPDFREVRLPPPALRGTDRTQIMLLLAAGGLDAPVREACARLRETTGVVVGHMGPTRHAAHYALRCHLPELRASLPDFSDAVDRVARQVRTLVPAADDATMPGIMPNIIPARLCAMADYRGLNVLVDTGPDAGLDALRTAERYLRHGDLDLAVVGAVNGNSIPELREVLPAEADRPRLAEGAFVTVLARKSDAARHGLPVLARIRTGTGPSDPESVPRRSRPLAGTSRTYLGADPLLALLSAVVGAEPVRHIASVAPWGTQLVLTTDSPPP</sequence>
<keyword evidence="7" id="KW-1185">Reference proteome</keyword>
<reference evidence="6 7" key="1">
    <citation type="submission" date="2017-04" db="EMBL/GenBank/DDBJ databases">
        <title>Complete Genome Sequence of Streptomyces gilvosporeus F607, a Capable Producer of Natamycin.</title>
        <authorList>
            <person name="Zong G."/>
            <person name="Zhong C."/>
            <person name="Fu J."/>
            <person name="Qin R."/>
            <person name="Cao G."/>
        </authorList>
    </citation>
    <scope>NUCLEOTIDE SEQUENCE [LARGE SCALE GENOMIC DNA]</scope>
    <source>
        <strain evidence="6 7">F607</strain>
    </source>
</reference>
<dbReference type="Pfam" id="PF00109">
    <property type="entry name" value="ketoacyl-synt"/>
    <property type="match status" value="2"/>
</dbReference>
<dbReference type="GO" id="GO:0005737">
    <property type="term" value="C:cytoplasm"/>
    <property type="evidence" value="ECO:0007669"/>
    <property type="project" value="TreeGrafter"/>
</dbReference>
<dbReference type="PROSITE" id="PS52004">
    <property type="entry name" value="KS3_2"/>
    <property type="match status" value="1"/>
</dbReference>
<keyword evidence="3" id="KW-0808">Transferase</keyword>
<evidence type="ECO:0000313" key="7">
    <source>
        <dbReference type="Proteomes" id="UP000192726"/>
    </source>
</evidence>
<dbReference type="OrthoDB" id="4490964at2"/>
<feature type="domain" description="Ketosynthase family 3 (KS3)" evidence="5">
    <location>
        <begin position="13"/>
        <end position="449"/>
    </location>
</feature>
<dbReference type="KEGG" id="sgv:B1H19_02215"/>
<dbReference type="GO" id="GO:0006633">
    <property type="term" value="P:fatty acid biosynthetic process"/>
    <property type="evidence" value="ECO:0007669"/>
    <property type="project" value="TreeGrafter"/>
</dbReference>
<evidence type="ECO:0000256" key="3">
    <source>
        <dbReference type="RuleBase" id="RU003694"/>
    </source>
</evidence>
<comment type="similarity">
    <text evidence="3">Belongs to the thiolase-like superfamily. Beta-ketoacyl-ACP synthases family.</text>
</comment>
<dbReference type="PANTHER" id="PTHR43775:SF37">
    <property type="entry name" value="SI:DKEY-61P9.11"/>
    <property type="match status" value="1"/>
</dbReference>
<evidence type="ECO:0000259" key="5">
    <source>
        <dbReference type="PROSITE" id="PS52004"/>
    </source>
</evidence>
<accession>A0A1V0TJQ1</accession>
<dbReference type="RefSeq" id="WP_083102580.1">
    <property type="nucleotide sequence ID" value="NZ_CP020569.1"/>
</dbReference>
<evidence type="ECO:0000256" key="4">
    <source>
        <dbReference type="SAM" id="MobiDB-lite"/>
    </source>
</evidence>
<dbReference type="GO" id="GO:0004312">
    <property type="term" value="F:fatty acid synthase activity"/>
    <property type="evidence" value="ECO:0007669"/>
    <property type="project" value="TreeGrafter"/>
</dbReference>
<organism evidence="6 7">
    <name type="scientific">Streptomyces gilvosporeus</name>
    <dbReference type="NCBI Taxonomy" id="553510"/>
    <lineage>
        <taxon>Bacteria</taxon>
        <taxon>Bacillati</taxon>
        <taxon>Actinomycetota</taxon>
        <taxon>Actinomycetes</taxon>
        <taxon>Kitasatosporales</taxon>
        <taxon>Streptomycetaceae</taxon>
        <taxon>Streptomyces</taxon>
    </lineage>
</organism>
<keyword evidence="1" id="KW-0596">Phosphopantetheine</keyword>
<evidence type="ECO:0000256" key="1">
    <source>
        <dbReference type="ARBA" id="ARBA00022450"/>
    </source>
</evidence>
<dbReference type="SMART" id="SM00825">
    <property type="entry name" value="PKS_KS"/>
    <property type="match status" value="1"/>
</dbReference>
<dbReference type="InterPro" id="IPR016039">
    <property type="entry name" value="Thiolase-like"/>
</dbReference>
<dbReference type="AlphaFoldDB" id="A0A1V0TJQ1"/>
<name>A0A1V0TJQ1_9ACTN</name>
<evidence type="ECO:0000256" key="2">
    <source>
        <dbReference type="ARBA" id="ARBA00022553"/>
    </source>
</evidence>
<dbReference type="InterPro" id="IPR014030">
    <property type="entry name" value="Ketoacyl_synth_N"/>
</dbReference>
<dbReference type="CDD" id="cd00833">
    <property type="entry name" value="PKS"/>
    <property type="match status" value="1"/>
</dbReference>
<dbReference type="SUPFAM" id="SSF53901">
    <property type="entry name" value="Thiolase-like"/>
    <property type="match status" value="3"/>
</dbReference>
<dbReference type="EMBL" id="CP020569">
    <property type="protein sequence ID" value="ARF53149.1"/>
    <property type="molecule type" value="Genomic_DNA"/>
</dbReference>
<evidence type="ECO:0000313" key="6">
    <source>
        <dbReference type="EMBL" id="ARF53149.1"/>
    </source>
</evidence>
<dbReference type="Proteomes" id="UP000192726">
    <property type="component" value="Chromosome"/>
</dbReference>
<feature type="region of interest" description="Disordered" evidence="4">
    <location>
        <begin position="710"/>
        <end position="733"/>
    </location>
</feature>
<gene>
    <name evidence="6" type="ORF">B1H19_02215</name>
</gene>
<dbReference type="InterPro" id="IPR014031">
    <property type="entry name" value="Ketoacyl_synth_C"/>
</dbReference>
<dbReference type="InterPro" id="IPR050091">
    <property type="entry name" value="PKS_NRPS_Biosynth_Enz"/>
</dbReference>
<dbReference type="GO" id="GO:0005886">
    <property type="term" value="C:plasma membrane"/>
    <property type="evidence" value="ECO:0007669"/>
    <property type="project" value="TreeGrafter"/>
</dbReference>
<proteinExistence type="inferred from homology"/>
<dbReference type="STRING" id="553510.B1H19_02215"/>
<dbReference type="Pfam" id="PF02801">
    <property type="entry name" value="Ketoacyl-synt_C"/>
    <property type="match status" value="1"/>
</dbReference>
<protein>
    <recommendedName>
        <fullName evidence="5">Ketosynthase family 3 (KS3) domain-containing protein</fullName>
    </recommendedName>
</protein>
<keyword evidence="2" id="KW-0597">Phosphoprotein</keyword>
<dbReference type="InterPro" id="IPR020841">
    <property type="entry name" value="PKS_Beta-ketoAc_synthase_dom"/>
</dbReference>
<dbReference type="GO" id="GO:0071770">
    <property type="term" value="P:DIM/DIP cell wall layer assembly"/>
    <property type="evidence" value="ECO:0007669"/>
    <property type="project" value="TreeGrafter"/>
</dbReference>
<dbReference type="Gene3D" id="3.40.47.10">
    <property type="match status" value="2"/>
</dbReference>
<dbReference type="PANTHER" id="PTHR43775">
    <property type="entry name" value="FATTY ACID SYNTHASE"/>
    <property type="match status" value="1"/>
</dbReference>